<dbReference type="SUPFAM" id="SSF50814">
    <property type="entry name" value="Lipocalins"/>
    <property type="match status" value="1"/>
</dbReference>
<feature type="chain" id="PRO_5004734853" evidence="2">
    <location>
        <begin position="21"/>
        <end position="170"/>
    </location>
</feature>
<evidence type="ECO:0000256" key="1">
    <source>
        <dbReference type="SAM" id="MobiDB-lite"/>
    </source>
</evidence>
<dbReference type="InterPro" id="IPR002970">
    <property type="entry name" value="Tick_his-bd"/>
</dbReference>
<proteinExistence type="evidence at transcript level"/>
<dbReference type="GO" id="GO:0043176">
    <property type="term" value="F:amine binding"/>
    <property type="evidence" value="ECO:0007669"/>
    <property type="project" value="InterPro"/>
</dbReference>
<dbReference type="AlphaFoldDB" id="V5H221"/>
<dbReference type="Pfam" id="PF02098">
    <property type="entry name" value="His_binding"/>
    <property type="match status" value="1"/>
</dbReference>
<organism evidence="3">
    <name type="scientific">Ixodes ricinus</name>
    <name type="common">Common tick</name>
    <name type="synonym">Acarus ricinus</name>
    <dbReference type="NCBI Taxonomy" id="34613"/>
    <lineage>
        <taxon>Eukaryota</taxon>
        <taxon>Metazoa</taxon>
        <taxon>Ecdysozoa</taxon>
        <taxon>Arthropoda</taxon>
        <taxon>Chelicerata</taxon>
        <taxon>Arachnida</taxon>
        <taxon>Acari</taxon>
        <taxon>Parasitiformes</taxon>
        <taxon>Ixodida</taxon>
        <taxon>Ixodoidea</taxon>
        <taxon>Ixodidae</taxon>
        <taxon>Ixodinae</taxon>
        <taxon>Ixodes</taxon>
    </lineage>
</organism>
<dbReference type="EMBL" id="GANP01013504">
    <property type="protein sequence ID" value="JAB70964.1"/>
    <property type="molecule type" value="mRNA"/>
</dbReference>
<evidence type="ECO:0000313" key="3">
    <source>
        <dbReference type="EMBL" id="JAB70964.1"/>
    </source>
</evidence>
<protein>
    <submittedName>
        <fullName evidence="3">Putative lipocalin</fullName>
    </submittedName>
</protein>
<evidence type="ECO:0000256" key="2">
    <source>
        <dbReference type="SAM" id="SignalP"/>
    </source>
</evidence>
<feature type="compositionally biased region" description="Polar residues" evidence="1">
    <location>
        <begin position="27"/>
        <end position="54"/>
    </location>
</feature>
<accession>V5H221</accession>
<name>V5H221_IXORI</name>
<sequence>MKLVLSLAVFVCGVLVRAHGRTTTTIPRLGSSSSASTTTHRMGAYSSTSTTKRLGTTVPPKKDPSKYKEQNATKVVEMNATQWVKWRTYNVTELLSSESLQCENFRVMKKITPTNYSLQYRYRSGNRWNTINETLILKDLERARFSQTTCTLRGLLLAYQRTISSYILTT</sequence>
<dbReference type="InterPro" id="IPR012674">
    <property type="entry name" value="Calycin"/>
</dbReference>
<dbReference type="GO" id="GO:0030682">
    <property type="term" value="P:symbiont-mediated perturbation of host defenses"/>
    <property type="evidence" value="ECO:0007669"/>
    <property type="project" value="InterPro"/>
</dbReference>
<reference evidence="3" key="1">
    <citation type="journal article" date="2015" name="Sci. Rep.">
        <title>Tissue- and time-dependent transcription in Ixodes ricinus salivary glands and midguts when blood feeding on the vertebrate host.</title>
        <authorList>
            <person name="Kotsyfakis M."/>
            <person name="Schwarz A."/>
            <person name="Erhart J."/>
            <person name="Ribeiro J.M."/>
        </authorList>
    </citation>
    <scope>NUCLEOTIDE SEQUENCE</scope>
    <source>
        <tissue evidence="3">Salivary gland and midgut</tissue>
    </source>
</reference>
<feature type="signal peptide" evidence="2">
    <location>
        <begin position="1"/>
        <end position="20"/>
    </location>
</feature>
<keyword evidence="2" id="KW-0732">Signal</keyword>
<feature type="region of interest" description="Disordered" evidence="1">
    <location>
        <begin position="27"/>
        <end position="66"/>
    </location>
</feature>